<dbReference type="GO" id="GO:0042773">
    <property type="term" value="P:ATP synthesis coupled electron transport"/>
    <property type="evidence" value="ECO:0007669"/>
    <property type="project" value="InterPro"/>
</dbReference>
<feature type="transmembrane region" description="Helical" evidence="9">
    <location>
        <begin position="388"/>
        <end position="407"/>
    </location>
</feature>
<feature type="transmembrane region" description="Helical" evidence="9">
    <location>
        <begin position="273"/>
        <end position="291"/>
    </location>
</feature>
<feature type="transmembrane region" description="Helical" evidence="9">
    <location>
        <begin position="216"/>
        <end position="235"/>
    </location>
</feature>
<evidence type="ECO:0000313" key="11">
    <source>
        <dbReference type="EMBL" id="ABL73781.1"/>
    </source>
</evidence>
<dbReference type="EMBL" id="EF175763">
    <property type="protein sequence ID" value="ABL73781.1"/>
    <property type="molecule type" value="Genomic_DNA"/>
</dbReference>
<feature type="transmembrane region" description="Helical" evidence="9">
    <location>
        <begin position="241"/>
        <end position="261"/>
    </location>
</feature>
<evidence type="ECO:0000256" key="8">
    <source>
        <dbReference type="ARBA" id="ARBA00049551"/>
    </source>
</evidence>
<geneLocation type="mitochondrion" evidence="11"/>
<dbReference type="GeneID" id="4602241"/>
<dbReference type="PRINTS" id="PR01434">
    <property type="entry name" value="NADHDHGNASE5"/>
</dbReference>
<dbReference type="InterPro" id="IPR001750">
    <property type="entry name" value="ND/Mrp_TM"/>
</dbReference>
<dbReference type="RefSeq" id="YP_918962.1">
    <property type="nucleotide sequence ID" value="NC_008692.1"/>
</dbReference>
<keyword evidence="4 9" id="KW-0812">Transmembrane</keyword>
<dbReference type="GO" id="GO:0015990">
    <property type="term" value="P:electron transport coupled proton transport"/>
    <property type="evidence" value="ECO:0007669"/>
    <property type="project" value="TreeGrafter"/>
</dbReference>
<dbReference type="GO" id="GO:0016020">
    <property type="term" value="C:membrane"/>
    <property type="evidence" value="ECO:0007669"/>
    <property type="project" value="UniProtKB-SubCell"/>
</dbReference>
<evidence type="ECO:0000256" key="2">
    <source>
        <dbReference type="ARBA" id="ARBA00004141"/>
    </source>
</evidence>
<feature type="transmembrane region" description="Helical" evidence="9">
    <location>
        <begin position="182"/>
        <end position="204"/>
    </location>
</feature>
<accession>A1Z398</accession>
<keyword evidence="11" id="KW-0496">Mitochondrion</keyword>
<feature type="transmembrane region" description="Helical" evidence="9">
    <location>
        <begin position="69"/>
        <end position="89"/>
    </location>
</feature>
<name>A1Z398_9BILA</name>
<feature type="transmembrane region" description="Helical" evidence="9">
    <location>
        <begin position="135"/>
        <end position="162"/>
    </location>
</feature>
<reference evidence="11" key="1">
    <citation type="submission" date="2006-12" db="EMBL/GenBank/DDBJ databases">
        <authorList>
            <person name="Wu Z.K."/>
            <person name="Hyman B.C."/>
        </authorList>
    </citation>
    <scope>NUCLEOTIDE SEQUENCE</scope>
</reference>
<dbReference type="InterPro" id="IPR003945">
    <property type="entry name" value="NU5C-like"/>
</dbReference>
<proteinExistence type="predicted"/>
<dbReference type="PANTHER" id="PTHR42829:SF2">
    <property type="entry name" value="NADH-UBIQUINONE OXIDOREDUCTASE CHAIN 5"/>
    <property type="match status" value="1"/>
</dbReference>
<organism evidence="11">
    <name type="scientific">Romanomermis nielseni</name>
    <dbReference type="NCBI Taxonomy" id="416167"/>
    <lineage>
        <taxon>Eukaryota</taxon>
        <taxon>Metazoa</taxon>
        <taxon>Ecdysozoa</taxon>
        <taxon>Nematoda</taxon>
        <taxon>Enoplea</taxon>
        <taxon>Dorylaimia</taxon>
        <taxon>Mermithida</taxon>
        <taxon>Mermithoidea</taxon>
        <taxon>Mermithidae</taxon>
        <taxon>Romanomermis</taxon>
    </lineage>
</organism>
<keyword evidence="5 9" id="KW-1133">Transmembrane helix</keyword>
<dbReference type="AlphaFoldDB" id="A1Z398"/>
<feature type="transmembrane region" description="Helical" evidence="9">
    <location>
        <begin position="477"/>
        <end position="492"/>
    </location>
</feature>
<dbReference type="PANTHER" id="PTHR42829">
    <property type="entry name" value="NADH-UBIQUINONE OXIDOREDUCTASE CHAIN 5"/>
    <property type="match status" value="1"/>
</dbReference>
<feature type="transmembrane region" description="Helical" evidence="9">
    <location>
        <begin position="414"/>
        <end position="432"/>
    </location>
</feature>
<evidence type="ECO:0000256" key="5">
    <source>
        <dbReference type="ARBA" id="ARBA00022989"/>
    </source>
</evidence>
<comment type="function">
    <text evidence="1">Core subunit of the mitochondrial membrane respiratory chain NADH dehydrogenase (Complex I) that is believed to belong to the minimal assembly required for catalysis. Complex I functions in the transfer of electrons from NADH to the respiratory chain. The immediate electron acceptor for the enzyme is believed to be ubiquinone.</text>
</comment>
<feature type="transmembrane region" description="Helical" evidence="9">
    <location>
        <begin position="311"/>
        <end position="330"/>
    </location>
</feature>
<evidence type="ECO:0000256" key="6">
    <source>
        <dbReference type="ARBA" id="ARBA00023136"/>
    </source>
</evidence>
<evidence type="ECO:0000259" key="10">
    <source>
        <dbReference type="Pfam" id="PF00361"/>
    </source>
</evidence>
<evidence type="ECO:0000256" key="1">
    <source>
        <dbReference type="ARBA" id="ARBA00003257"/>
    </source>
</evidence>
<protein>
    <recommendedName>
        <fullName evidence="3">NADH:ubiquinone reductase (H(+)-translocating)</fullName>
        <ecNumber evidence="3">7.1.1.2</ecNumber>
    </recommendedName>
    <alternativeName>
        <fullName evidence="7">NADH dehydrogenase subunit 5</fullName>
    </alternativeName>
</protein>
<dbReference type="Pfam" id="PF00361">
    <property type="entry name" value="Proton_antipo_M"/>
    <property type="match status" value="1"/>
</dbReference>
<evidence type="ECO:0000256" key="9">
    <source>
        <dbReference type="SAM" id="Phobius"/>
    </source>
</evidence>
<keyword evidence="6 9" id="KW-0472">Membrane</keyword>
<feature type="domain" description="NADH:quinone oxidoreductase/Mrp antiporter transmembrane" evidence="10">
    <location>
        <begin position="90"/>
        <end position="352"/>
    </location>
</feature>
<evidence type="ECO:0000256" key="7">
    <source>
        <dbReference type="ARBA" id="ARBA00031027"/>
    </source>
</evidence>
<dbReference type="GO" id="GO:0008137">
    <property type="term" value="F:NADH dehydrogenase (ubiquinone) activity"/>
    <property type="evidence" value="ECO:0007669"/>
    <property type="project" value="UniProtKB-EC"/>
</dbReference>
<comment type="catalytic activity">
    <reaction evidence="8">
        <text>a ubiquinone + NADH + 5 H(+)(in) = a ubiquinol + NAD(+) + 4 H(+)(out)</text>
        <dbReference type="Rhea" id="RHEA:29091"/>
        <dbReference type="Rhea" id="RHEA-COMP:9565"/>
        <dbReference type="Rhea" id="RHEA-COMP:9566"/>
        <dbReference type="ChEBI" id="CHEBI:15378"/>
        <dbReference type="ChEBI" id="CHEBI:16389"/>
        <dbReference type="ChEBI" id="CHEBI:17976"/>
        <dbReference type="ChEBI" id="CHEBI:57540"/>
        <dbReference type="ChEBI" id="CHEBI:57945"/>
        <dbReference type="EC" id="7.1.1.2"/>
    </reaction>
</comment>
<sequence length="493" mass="59546">MLSLNFNTLNLYFFSVPLFYMKMKILKVSQFLNLEISLSLLNVIFMISLMFIFKNILKFSIIYMSKTLSFYYFKILMWLFCLSMMALLFSENFLTLILSWEFLGITSYFLILYYYNWNSMSGSKLTFISNRIGDIFIMTMFFLFSDIKMYAYLIVMILIMGVTKSSQFPFNSWLPAAMAAPTPVSALVHSSTLVTSGFYLFFKFKMPMYNMIYKKIMLYMGILTMMIGSLSALLSKDIKKIIAFSTLSQLGLLMSSFYSLWLGLMMFHLLSHAFLKSFFFIMFGFSILNMYSQNLNKITSFYKMFFKMTMFYVMFLNFTSFFFTCMFVSKEILVSTIMMKKIFLFLIYFFILIFTLLYMKRLYFIFLLKKFYFSFSFKFTSNFTYMNFKYFFIFNMFSLLWMSNILTYYCYFNYLNLVMLLFLFFILMNFKFMNIYKYLNMINNMFCFILMKAEYIIKEEYFILLMKFKMMIFLKNFFNKLPFLVLMLIFLSL</sequence>
<feature type="transmembrane region" description="Helical" evidence="9">
    <location>
        <begin position="95"/>
        <end position="115"/>
    </location>
</feature>
<feature type="transmembrane region" description="Helical" evidence="9">
    <location>
        <begin position="342"/>
        <end position="368"/>
    </location>
</feature>
<dbReference type="CTD" id="4540"/>
<evidence type="ECO:0000256" key="3">
    <source>
        <dbReference type="ARBA" id="ARBA00012944"/>
    </source>
</evidence>
<evidence type="ECO:0000256" key="4">
    <source>
        <dbReference type="ARBA" id="ARBA00022692"/>
    </source>
</evidence>
<gene>
    <name evidence="11" type="primary">ND5</name>
</gene>
<comment type="subcellular location">
    <subcellularLocation>
        <location evidence="2">Membrane</location>
        <topology evidence="2">Multi-pass membrane protein</topology>
    </subcellularLocation>
</comment>
<dbReference type="GO" id="GO:0003954">
    <property type="term" value="F:NADH dehydrogenase activity"/>
    <property type="evidence" value="ECO:0007669"/>
    <property type="project" value="TreeGrafter"/>
</dbReference>
<dbReference type="EC" id="7.1.1.2" evidence="3"/>
<feature type="transmembrane region" description="Helical" evidence="9">
    <location>
        <begin position="36"/>
        <end position="57"/>
    </location>
</feature>